<comment type="similarity">
    <text evidence="2">Belongs to the CDIP1/LITAF family.</text>
</comment>
<evidence type="ECO:0000256" key="1">
    <source>
        <dbReference type="ARBA" id="ARBA00004170"/>
    </source>
</evidence>
<dbReference type="InterPro" id="IPR006629">
    <property type="entry name" value="LITAF"/>
</dbReference>
<gene>
    <name evidence="7" type="ORF">ECRASSUSDP1_LOCUS10340</name>
</gene>
<dbReference type="EMBL" id="CAMPGE010010192">
    <property type="protein sequence ID" value="CAI2369043.1"/>
    <property type="molecule type" value="Genomic_DNA"/>
</dbReference>
<evidence type="ECO:0000256" key="2">
    <source>
        <dbReference type="ARBA" id="ARBA00005975"/>
    </source>
</evidence>
<comment type="caution">
    <text evidence="7">The sequence shown here is derived from an EMBL/GenBank/DDBJ whole genome shotgun (WGS) entry which is preliminary data.</text>
</comment>
<dbReference type="Proteomes" id="UP001295684">
    <property type="component" value="Unassembled WGS sequence"/>
</dbReference>
<comment type="subcellular location">
    <subcellularLocation>
        <location evidence="1">Membrane</location>
        <topology evidence="1">Peripheral membrane protein</topology>
    </subcellularLocation>
</comment>
<keyword evidence="8" id="KW-1185">Reference proteome</keyword>
<keyword evidence="3" id="KW-0479">Metal-binding</keyword>
<dbReference type="AlphaFoldDB" id="A0AAD1XEJ2"/>
<dbReference type="PANTHER" id="PTHR23292">
    <property type="entry name" value="LIPOPOLYSACCHARIDE-INDUCED TUMOR NECROSIS FACTOR-ALPHA FACTOR"/>
    <property type="match status" value="1"/>
</dbReference>
<evidence type="ECO:0000313" key="8">
    <source>
        <dbReference type="Proteomes" id="UP001295684"/>
    </source>
</evidence>
<accession>A0AAD1XEJ2</accession>
<name>A0AAD1XEJ2_EUPCR</name>
<sequence length="182" mass="20147">MEGYIETKKTEKKEQKATLFTPGDRRVQNSDNFIPVGRVISTGPVTAAHRVQPSYPLPNTYLPMAPVQYVAQPAPAAEEEKKEDPRTASLRENAQILTINENQRIISRHPVIVKCPHCSQTGVTTIRKQHGLMVYASSVVCCLVGMGPCALVPWCVGELKDTIHECHYCGNVVATVKRHESL</sequence>
<evidence type="ECO:0000256" key="3">
    <source>
        <dbReference type="ARBA" id="ARBA00022723"/>
    </source>
</evidence>
<protein>
    <recommendedName>
        <fullName evidence="6">LITAF domain-containing protein</fullName>
    </recommendedName>
</protein>
<dbReference type="PROSITE" id="PS51837">
    <property type="entry name" value="LITAF"/>
    <property type="match status" value="1"/>
</dbReference>
<organism evidence="7 8">
    <name type="scientific">Euplotes crassus</name>
    <dbReference type="NCBI Taxonomy" id="5936"/>
    <lineage>
        <taxon>Eukaryota</taxon>
        <taxon>Sar</taxon>
        <taxon>Alveolata</taxon>
        <taxon>Ciliophora</taxon>
        <taxon>Intramacronucleata</taxon>
        <taxon>Spirotrichea</taxon>
        <taxon>Hypotrichia</taxon>
        <taxon>Euplotida</taxon>
        <taxon>Euplotidae</taxon>
        <taxon>Moneuplotes</taxon>
    </lineage>
</organism>
<dbReference type="SMART" id="SM00714">
    <property type="entry name" value="LITAF"/>
    <property type="match status" value="1"/>
</dbReference>
<dbReference type="InterPro" id="IPR037519">
    <property type="entry name" value="LITAF_fam"/>
</dbReference>
<evidence type="ECO:0000259" key="6">
    <source>
        <dbReference type="PROSITE" id="PS51837"/>
    </source>
</evidence>
<dbReference type="PANTHER" id="PTHR23292:SF6">
    <property type="entry name" value="FI16602P1-RELATED"/>
    <property type="match status" value="1"/>
</dbReference>
<dbReference type="GO" id="GO:0008270">
    <property type="term" value="F:zinc ion binding"/>
    <property type="evidence" value="ECO:0007669"/>
    <property type="project" value="TreeGrafter"/>
</dbReference>
<feature type="domain" description="LITAF" evidence="6">
    <location>
        <begin position="94"/>
        <end position="178"/>
    </location>
</feature>
<evidence type="ECO:0000256" key="5">
    <source>
        <dbReference type="ARBA" id="ARBA00023136"/>
    </source>
</evidence>
<evidence type="ECO:0000313" key="7">
    <source>
        <dbReference type="EMBL" id="CAI2369043.1"/>
    </source>
</evidence>
<proteinExistence type="inferred from homology"/>
<keyword evidence="4" id="KW-0862">Zinc</keyword>
<reference evidence="7" key="1">
    <citation type="submission" date="2023-07" db="EMBL/GenBank/DDBJ databases">
        <authorList>
            <consortium name="AG Swart"/>
            <person name="Singh M."/>
            <person name="Singh A."/>
            <person name="Seah K."/>
            <person name="Emmerich C."/>
        </authorList>
    </citation>
    <scope>NUCLEOTIDE SEQUENCE</scope>
    <source>
        <strain evidence="7">DP1</strain>
    </source>
</reference>
<dbReference type="GO" id="GO:0016020">
    <property type="term" value="C:membrane"/>
    <property type="evidence" value="ECO:0007669"/>
    <property type="project" value="UniProtKB-SubCell"/>
</dbReference>
<keyword evidence="5" id="KW-0472">Membrane</keyword>
<evidence type="ECO:0000256" key="4">
    <source>
        <dbReference type="ARBA" id="ARBA00022833"/>
    </source>
</evidence>
<dbReference type="Pfam" id="PF10601">
    <property type="entry name" value="zf-LITAF-like"/>
    <property type="match status" value="1"/>
</dbReference>